<gene>
    <name evidence="4" type="ORF">DASB73_004340</name>
</gene>
<dbReference type="AlphaFoldDB" id="A0AAV5RE37"/>
<proteinExistence type="inferred from homology"/>
<name>A0AAV5RE37_STABA</name>
<comment type="caution">
    <text evidence="4">The sequence shown here is derived from an EMBL/GenBank/DDBJ whole genome shotgun (WGS) entry which is preliminary data.</text>
</comment>
<organism evidence="4 5">
    <name type="scientific">Starmerella bacillaris</name>
    <name type="common">Yeast</name>
    <name type="synonym">Candida zemplinina</name>
    <dbReference type="NCBI Taxonomy" id="1247836"/>
    <lineage>
        <taxon>Eukaryota</taxon>
        <taxon>Fungi</taxon>
        <taxon>Dikarya</taxon>
        <taxon>Ascomycota</taxon>
        <taxon>Saccharomycotina</taxon>
        <taxon>Dipodascomycetes</taxon>
        <taxon>Dipodascales</taxon>
        <taxon>Trichomonascaceae</taxon>
        <taxon>Starmerella</taxon>
    </lineage>
</organism>
<keyword evidence="2" id="KW-0689">Ribosomal protein</keyword>
<dbReference type="Pfam" id="PF01157">
    <property type="entry name" value="Ribosomal_L21e"/>
    <property type="match status" value="1"/>
</dbReference>
<keyword evidence="3" id="KW-0687">Ribonucleoprotein</keyword>
<dbReference type="GO" id="GO:0015934">
    <property type="term" value="C:large ribosomal subunit"/>
    <property type="evidence" value="ECO:0007669"/>
    <property type="project" value="UniProtKB-ARBA"/>
</dbReference>
<evidence type="ECO:0000313" key="4">
    <source>
        <dbReference type="EMBL" id="GMM49476.1"/>
    </source>
</evidence>
<protein>
    <submittedName>
        <fullName evidence="4">Ribosomal 60S subunit protein L21B</fullName>
    </submittedName>
</protein>
<evidence type="ECO:0000256" key="3">
    <source>
        <dbReference type="ARBA" id="ARBA00023274"/>
    </source>
</evidence>
<evidence type="ECO:0000256" key="1">
    <source>
        <dbReference type="ARBA" id="ARBA00008427"/>
    </source>
</evidence>
<dbReference type="InterPro" id="IPR036948">
    <property type="entry name" value="Ribosomal_eL21_sf"/>
</dbReference>
<dbReference type="GO" id="GO:0006412">
    <property type="term" value="P:translation"/>
    <property type="evidence" value="ECO:0007669"/>
    <property type="project" value="InterPro"/>
</dbReference>
<dbReference type="InterPro" id="IPR008991">
    <property type="entry name" value="Translation_prot_SH3-like_sf"/>
</dbReference>
<dbReference type="Gene3D" id="2.30.30.70">
    <property type="entry name" value="Ribosomal protein L21"/>
    <property type="match status" value="1"/>
</dbReference>
<evidence type="ECO:0000313" key="5">
    <source>
        <dbReference type="Proteomes" id="UP001362899"/>
    </source>
</evidence>
<evidence type="ECO:0000256" key="2">
    <source>
        <dbReference type="ARBA" id="ARBA00022980"/>
    </source>
</evidence>
<dbReference type="Gene3D" id="6.10.250.3260">
    <property type="match status" value="1"/>
</dbReference>
<accession>A0AAV5RE37</accession>
<dbReference type="FunFam" id="6.10.250.3260:FF:000001">
    <property type="entry name" value="60S ribosomal protein L21"/>
    <property type="match status" value="1"/>
</dbReference>
<dbReference type="SUPFAM" id="SSF50104">
    <property type="entry name" value="Translation proteins SH3-like domain"/>
    <property type="match status" value="1"/>
</dbReference>
<dbReference type="FunFam" id="2.30.30.70:FF:000001">
    <property type="entry name" value="60S ribosomal protein L21"/>
    <property type="match status" value="1"/>
</dbReference>
<dbReference type="PANTHER" id="PTHR20981">
    <property type="entry name" value="60S RIBOSOMAL PROTEIN L21"/>
    <property type="match status" value="1"/>
</dbReference>
<sequence length="157" mass="17613">MGKSRGLRSGTRYAFSRDFKKHGVIPMSVYLKTYKVGDIVDVVANAAAKSLPHKWYHGKTGVVFNVTKSSVGVIINKPVGNRYIEKRLAVRVEHVRHSKCRLDFINRVKETAAKKIEARANGVRVELKRIPAQPREAHVVAGAVPENVYAIPYETYI</sequence>
<keyword evidence="5" id="KW-1185">Reference proteome</keyword>
<reference evidence="4 5" key="1">
    <citation type="journal article" date="2023" name="Elife">
        <title>Identification of key yeast species and microbe-microbe interactions impacting larval growth of Drosophila in the wild.</title>
        <authorList>
            <person name="Mure A."/>
            <person name="Sugiura Y."/>
            <person name="Maeda R."/>
            <person name="Honda K."/>
            <person name="Sakurai N."/>
            <person name="Takahashi Y."/>
            <person name="Watada M."/>
            <person name="Katoh T."/>
            <person name="Gotoh A."/>
            <person name="Gotoh Y."/>
            <person name="Taniguchi I."/>
            <person name="Nakamura K."/>
            <person name="Hayashi T."/>
            <person name="Katayama T."/>
            <person name="Uemura T."/>
            <person name="Hattori Y."/>
        </authorList>
    </citation>
    <scope>NUCLEOTIDE SEQUENCE [LARGE SCALE GENOMIC DNA]</scope>
    <source>
        <strain evidence="4 5">SB-73</strain>
    </source>
</reference>
<dbReference type="Proteomes" id="UP001362899">
    <property type="component" value="Unassembled WGS sequence"/>
</dbReference>
<dbReference type="EMBL" id="BTGC01000001">
    <property type="protein sequence ID" value="GMM49476.1"/>
    <property type="molecule type" value="Genomic_DNA"/>
</dbReference>
<comment type="similarity">
    <text evidence="1">Belongs to the eukaryotic ribosomal protein eL21 family.</text>
</comment>
<dbReference type="InterPro" id="IPR001147">
    <property type="entry name" value="Ribosomal_eL21"/>
</dbReference>
<dbReference type="GO" id="GO:0003735">
    <property type="term" value="F:structural constituent of ribosome"/>
    <property type="evidence" value="ECO:0007669"/>
    <property type="project" value="InterPro"/>
</dbReference>